<evidence type="ECO:0000313" key="12">
    <source>
        <dbReference type="EMBL" id="UOQ51805.1"/>
    </source>
</evidence>
<dbReference type="InterPro" id="IPR051045">
    <property type="entry name" value="TonB-dependent_transducer"/>
</dbReference>
<feature type="signal peptide" evidence="10">
    <location>
        <begin position="1"/>
        <end position="20"/>
    </location>
</feature>
<evidence type="ECO:0000256" key="3">
    <source>
        <dbReference type="ARBA" id="ARBA00022448"/>
    </source>
</evidence>
<feature type="chain" id="PRO_5045817898" evidence="10">
    <location>
        <begin position="21"/>
        <end position="249"/>
    </location>
</feature>
<evidence type="ECO:0000256" key="2">
    <source>
        <dbReference type="ARBA" id="ARBA00006555"/>
    </source>
</evidence>
<evidence type="ECO:0000259" key="11">
    <source>
        <dbReference type="PROSITE" id="PS52015"/>
    </source>
</evidence>
<dbReference type="InterPro" id="IPR037682">
    <property type="entry name" value="TonB_C"/>
</dbReference>
<keyword evidence="4" id="KW-1003">Cell membrane</keyword>
<sequence length="249" mass="28020">MKHSFLVISALLGSALTAQAQQAPAAVIFHNYWSETVPEAQAAYRVQRTETPGTTRLDSVYRLVSPRLWTVKRTVWQPNGDTLTTTTHWRANGTLFYVSNELGTKLHGEQLSYDAQGQLRGRSHYEHGQKKTSECLTKVATVRACDEAEYVEQMPEYPGGMEAMLRYLGQSIRYPAAALKKRKQGKVFLQFVVNETGELRDIRVQKGVSAEIDAEALRVVRLMPRWTPGTQNGEPVPVHYTVPISFAIR</sequence>
<organism evidence="12 13">
    <name type="scientific">Hymenobacter cellulosivorans</name>
    <dbReference type="NCBI Taxonomy" id="2932249"/>
    <lineage>
        <taxon>Bacteria</taxon>
        <taxon>Pseudomonadati</taxon>
        <taxon>Bacteroidota</taxon>
        <taxon>Cytophagia</taxon>
        <taxon>Cytophagales</taxon>
        <taxon>Hymenobacteraceae</taxon>
        <taxon>Hymenobacter</taxon>
    </lineage>
</organism>
<dbReference type="InterPro" id="IPR006260">
    <property type="entry name" value="TonB/TolA_C"/>
</dbReference>
<evidence type="ECO:0000256" key="5">
    <source>
        <dbReference type="ARBA" id="ARBA00022519"/>
    </source>
</evidence>
<dbReference type="PANTHER" id="PTHR33446:SF2">
    <property type="entry name" value="PROTEIN TONB"/>
    <property type="match status" value="1"/>
</dbReference>
<dbReference type="Proteomes" id="UP000831785">
    <property type="component" value="Chromosome"/>
</dbReference>
<keyword evidence="8" id="KW-1133">Transmembrane helix</keyword>
<reference evidence="12 13" key="1">
    <citation type="submission" date="2022-04" db="EMBL/GenBank/DDBJ databases">
        <title>Hymenobacter sp. isolated from the air.</title>
        <authorList>
            <person name="Won M."/>
            <person name="Lee C.-M."/>
            <person name="Woen H.-Y."/>
            <person name="Kwon S.-W."/>
        </authorList>
    </citation>
    <scope>NUCLEOTIDE SEQUENCE [LARGE SCALE GENOMIC DNA]</scope>
    <source>
        <strain evidence="13">5116 S-27</strain>
    </source>
</reference>
<dbReference type="EMBL" id="CP095049">
    <property type="protein sequence ID" value="UOQ51805.1"/>
    <property type="molecule type" value="Genomic_DNA"/>
</dbReference>
<dbReference type="NCBIfam" id="TIGR01352">
    <property type="entry name" value="tonB_Cterm"/>
    <property type="match status" value="1"/>
</dbReference>
<proteinExistence type="inferred from homology"/>
<evidence type="ECO:0000256" key="7">
    <source>
        <dbReference type="ARBA" id="ARBA00022927"/>
    </source>
</evidence>
<keyword evidence="6" id="KW-0812">Transmembrane</keyword>
<dbReference type="SUPFAM" id="SSF74653">
    <property type="entry name" value="TolA/TonB C-terminal domain"/>
    <property type="match status" value="1"/>
</dbReference>
<comment type="subcellular location">
    <subcellularLocation>
        <location evidence="1">Cell inner membrane</location>
        <topology evidence="1">Single-pass membrane protein</topology>
        <orientation evidence="1">Periplasmic side</orientation>
    </subcellularLocation>
</comment>
<evidence type="ECO:0000256" key="1">
    <source>
        <dbReference type="ARBA" id="ARBA00004383"/>
    </source>
</evidence>
<evidence type="ECO:0000313" key="13">
    <source>
        <dbReference type="Proteomes" id="UP000831785"/>
    </source>
</evidence>
<evidence type="ECO:0000256" key="6">
    <source>
        <dbReference type="ARBA" id="ARBA00022692"/>
    </source>
</evidence>
<dbReference type="Gene3D" id="3.30.1150.10">
    <property type="match status" value="1"/>
</dbReference>
<accession>A0ABY4F553</accession>
<dbReference type="RefSeq" id="WP_244715196.1">
    <property type="nucleotide sequence ID" value="NZ_CP095049.1"/>
</dbReference>
<keyword evidence="9" id="KW-0472">Membrane</keyword>
<dbReference type="PANTHER" id="PTHR33446">
    <property type="entry name" value="PROTEIN TONB-RELATED"/>
    <property type="match status" value="1"/>
</dbReference>
<feature type="domain" description="TonB C-terminal" evidence="11">
    <location>
        <begin position="159"/>
        <end position="249"/>
    </location>
</feature>
<keyword evidence="3" id="KW-0813">Transport</keyword>
<keyword evidence="5" id="KW-0997">Cell inner membrane</keyword>
<dbReference type="Pfam" id="PF03544">
    <property type="entry name" value="TonB_C"/>
    <property type="match status" value="1"/>
</dbReference>
<protein>
    <submittedName>
        <fullName evidence="12">Energy transducer TonB</fullName>
    </submittedName>
</protein>
<evidence type="ECO:0000256" key="9">
    <source>
        <dbReference type="ARBA" id="ARBA00023136"/>
    </source>
</evidence>
<keyword evidence="13" id="KW-1185">Reference proteome</keyword>
<evidence type="ECO:0000256" key="8">
    <source>
        <dbReference type="ARBA" id="ARBA00022989"/>
    </source>
</evidence>
<name>A0ABY4F553_9BACT</name>
<keyword evidence="10" id="KW-0732">Signal</keyword>
<dbReference type="PROSITE" id="PS52015">
    <property type="entry name" value="TONB_CTD"/>
    <property type="match status" value="1"/>
</dbReference>
<evidence type="ECO:0000256" key="4">
    <source>
        <dbReference type="ARBA" id="ARBA00022475"/>
    </source>
</evidence>
<comment type="similarity">
    <text evidence="2">Belongs to the TonB family.</text>
</comment>
<keyword evidence="7" id="KW-0653">Protein transport</keyword>
<gene>
    <name evidence="12" type="ORF">MUN80_18830</name>
</gene>
<evidence type="ECO:0000256" key="10">
    <source>
        <dbReference type="SAM" id="SignalP"/>
    </source>
</evidence>